<evidence type="ECO:0000256" key="1">
    <source>
        <dbReference type="SAM" id="Coils"/>
    </source>
</evidence>
<gene>
    <name evidence="3" type="ORF">M011DRAFT_117415</name>
</gene>
<name>A0A6A6VQM1_9PLEO</name>
<sequence>MALDFSATSQFLDDPPEATGTPPSHNAIMDYILPNSKSKSGRRLPATPKMERSMTDSFMSDSGYIPPRSPQPLDLVEEEPSDSGQTLLPPLSSLAHLSLVKNQRNSLLVKLDAQRIASAEAKASASALRRLALRLAVNISVKEKQIAETAKKLANSRTSDYKASRKAEKRIQNLTESLREEERKSRDILDTLEKVSAFTLQCNAQCETT</sequence>
<organism evidence="3 4">
    <name type="scientific">Sporormia fimetaria CBS 119925</name>
    <dbReference type="NCBI Taxonomy" id="1340428"/>
    <lineage>
        <taxon>Eukaryota</taxon>
        <taxon>Fungi</taxon>
        <taxon>Dikarya</taxon>
        <taxon>Ascomycota</taxon>
        <taxon>Pezizomycotina</taxon>
        <taxon>Dothideomycetes</taxon>
        <taxon>Pleosporomycetidae</taxon>
        <taxon>Pleosporales</taxon>
        <taxon>Sporormiaceae</taxon>
        <taxon>Sporormia</taxon>
    </lineage>
</organism>
<evidence type="ECO:0000313" key="4">
    <source>
        <dbReference type="Proteomes" id="UP000799440"/>
    </source>
</evidence>
<keyword evidence="1" id="KW-0175">Coiled coil</keyword>
<evidence type="ECO:0000256" key="2">
    <source>
        <dbReference type="SAM" id="MobiDB-lite"/>
    </source>
</evidence>
<dbReference type="Proteomes" id="UP000799440">
    <property type="component" value="Unassembled WGS sequence"/>
</dbReference>
<dbReference type="AlphaFoldDB" id="A0A6A6VQM1"/>
<feature type="region of interest" description="Disordered" evidence="2">
    <location>
        <begin position="1"/>
        <end position="86"/>
    </location>
</feature>
<dbReference type="EMBL" id="MU006562">
    <property type="protein sequence ID" value="KAF2751517.1"/>
    <property type="molecule type" value="Genomic_DNA"/>
</dbReference>
<feature type="compositionally biased region" description="Polar residues" evidence="2">
    <location>
        <begin position="1"/>
        <end position="11"/>
    </location>
</feature>
<keyword evidence="4" id="KW-1185">Reference proteome</keyword>
<accession>A0A6A6VQM1</accession>
<feature type="coiled-coil region" evidence="1">
    <location>
        <begin position="164"/>
        <end position="191"/>
    </location>
</feature>
<proteinExistence type="predicted"/>
<protein>
    <submittedName>
        <fullName evidence="3">Uncharacterized protein</fullName>
    </submittedName>
</protein>
<reference evidence="3" key="1">
    <citation type="journal article" date="2020" name="Stud. Mycol.">
        <title>101 Dothideomycetes genomes: a test case for predicting lifestyles and emergence of pathogens.</title>
        <authorList>
            <person name="Haridas S."/>
            <person name="Albert R."/>
            <person name="Binder M."/>
            <person name="Bloem J."/>
            <person name="Labutti K."/>
            <person name="Salamov A."/>
            <person name="Andreopoulos B."/>
            <person name="Baker S."/>
            <person name="Barry K."/>
            <person name="Bills G."/>
            <person name="Bluhm B."/>
            <person name="Cannon C."/>
            <person name="Castanera R."/>
            <person name="Culley D."/>
            <person name="Daum C."/>
            <person name="Ezra D."/>
            <person name="Gonzalez J."/>
            <person name="Henrissat B."/>
            <person name="Kuo A."/>
            <person name="Liang C."/>
            <person name="Lipzen A."/>
            <person name="Lutzoni F."/>
            <person name="Magnuson J."/>
            <person name="Mondo S."/>
            <person name="Nolan M."/>
            <person name="Ohm R."/>
            <person name="Pangilinan J."/>
            <person name="Park H.-J."/>
            <person name="Ramirez L."/>
            <person name="Alfaro M."/>
            <person name="Sun H."/>
            <person name="Tritt A."/>
            <person name="Yoshinaga Y."/>
            <person name="Zwiers L.-H."/>
            <person name="Turgeon B."/>
            <person name="Goodwin S."/>
            <person name="Spatafora J."/>
            <person name="Crous P."/>
            <person name="Grigoriev I."/>
        </authorList>
    </citation>
    <scope>NUCLEOTIDE SEQUENCE</scope>
    <source>
        <strain evidence="3">CBS 119925</strain>
    </source>
</reference>
<dbReference type="OrthoDB" id="10255522at2759"/>
<evidence type="ECO:0000313" key="3">
    <source>
        <dbReference type="EMBL" id="KAF2751517.1"/>
    </source>
</evidence>